<comment type="caution">
    <text evidence="1">The sequence shown here is derived from an EMBL/GenBank/DDBJ whole genome shotgun (WGS) entry which is preliminary data.</text>
</comment>
<gene>
    <name evidence="1" type="ORF">OKJ99_27350</name>
</gene>
<name>A0ABU6FB14_9ACTN</name>
<organism evidence="1 2">
    <name type="scientific">Streptomyces endophyticus</name>
    <dbReference type="NCBI Taxonomy" id="714166"/>
    <lineage>
        <taxon>Bacteria</taxon>
        <taxon>Bacillati</taxon>
        <taxon>Actinomycetota</taxon>
        <taxon>Actinomycetes</taxon>
        <taxon>Kitasatosporales</taxon>
        <taxon>Streptomycetaceae</taxon>
        <taxon>Streptomyces</taxon>
    </lineage>
</organism>
<sequence length="199" mass="22481">MDNGREPIDEKTLRGLMEAQRIAAEQRQVAAAWGRIEAWLGEHARGSLAALRPGTYDELPWAAFMLEEMALLPLDRVAELYEFHMSVHRHSGIDEDEEGAVPYWRASWIPLCAGSHYERYPLLYVDLETGRVCFCSRYGERSPRYESVTDYLEEMADRLESPHLLDGPRPGTMDLRALVWGHSAPEPGTDTHDGAADPA</sequence>
<proteinExistence type="predicted"/>
<reference evidence="1 2" key="1">
    <citation type="submission" date="2022-10" db="EMBL/GenBank/DDBJ databases">
        <authorList>
            <person name="Xie J."/>
            <person name="Shen N."/>
        </authorList>
    </citation>
    <scope>NUCLEOTIDE SEQUENCE [LARGE SCALE GENOMIC DNA]</scope>
    <source>
        <strain evidence="1 2">YIM65594</strain>
    </source>
</reference>
<protein>
    <submittedName>
        <fullName evidence="1">SMI1/KNR4 family protein</fullName>
    </submittedName>
</protein>
<accession>A0ABU6FB14</accession>
<evidence type="ECO:0000313" key="2">
    <source>
        <dbReference type="Proteomes" id="UP001354931"/>
    </source>
</evidence>
<evidence type="ECO:0000313" key="1">
    <source>
        <dbReference type="EMBL" id="MEB8341225.1"/>
    </source>
</evidence>
<dbReference type="Proteomes" id="UP001354931">
    <property type="component" value="Unassembled WGS sequence"/>
</dbReference>
<dbReference type="EMBL" id="JAOZYC010000144">
    <property type="protein sequence ID" value="MEB8341225.1"/>
    <property type="molecule type" value="Genomic_DNA"/>
</dbReference>
<dbReference type="RefSeq" id="WP_326020278.1">
    <property type="nucleotide sequence ID" value="NZ_JAOZYC010000144.1"/>
</dbReference>
<keyword evidence="2" id="KW-1185">Reference proteome</keyword>